<reference evidence="1 2" key="1">
    <citation type="submission" date="2016-08" db="EMBL/GenBank/DDBJ databases">
        <title>A Parts List for Fungal Cellulosomes Revealed by Comparative Genomics.</title>
        <authorList>
            <consortium name="DOE Joint Genome Institute"/>
            <person name="Haitjema C.H."/>
            <person name="Gilmore S.P."/>
            <person name="Henske J.K."/>
            <person name="Solomon K.V."/>
            <person name="De Groot R."/>
            <person name="Kuo A."/>
            <person name="Mondo S.J."/>
            <person name="Salamov A.A."/>
            <person name="Labutti K."/>
            <person name="Zhao Z."/>
            <person name="Chiniquy J."/>
            <person name="Barry K."/>
            <person name="Brewer H.M."/>
            <person name="Purvine S.O."/>
            <person name="Wright A.T."/>
            <person name="Boxma B."/>
            <person name="Van Alen T."/>
            <person name="Hackstein J.H."/>
            <person name="Baker S.E."/>
            <person name="Grigoriev I.V."/>
            <person name="O'Malley M.A."/>
        </authorList>
    </citation>
    <scope>NUCLEOTIDE SEQUENCE [LARGE SCALE GENOMIC DNA]</scope>
    <source>
        <strain evidence="1 2">S4</strain>
    </source>
</reference>
<gene>
    <name evidence="1" type="ORF">BCR32DRAFT_274400</name>
</gene>
<name>A0A1Y1XPD5_9FUNG</name>
<accession>A0A1Y1XPD5</accession>
<protein>
    <submittedName>
        <fullName evidence="1">Uncharacterized protein</fullName>
    </submittedName>
</protein>
<dbReference type="AlphaFoldDB" id="A0A1Y1XPD5"/>
<dbReference type="EMBL" id="MCFG01000007">
    <property type="protein sequence ID" value="ORX87609.1"/>
    <property type="molecule type" value="Genomic_DNA"/>
</dbReference>
<comment type="caution">
    <text evidence="1">The sequence shown here is derived from an EMBL/GenBank/DDBJ whole genome shotgun (WGS) entry which is preliminary data.</text>
</comment>
<dbReference type="Proteomes" id="UP000193944">
    <property type="component" value="Unassembled WGS sequence"/>
</dbReference>
<evidence type="ECO:0000313" key="1">
    <source>
        <dbReference type="EMBL" id="ORX87609.1"/>
    </source>
</evidence>
<proteinExistence type="predicted"/>
<evidence type="ECO:0000313" key="2">
    <source>
        <dbReference type="Proteomes" id="UP000193944"/>
    </source>
</evidence>
<keyword evidence="2" id="KW-1185">Reference proteome</keyword>
<reference evidence="1 2" key="2">
    <citation type="submission" date="2016-08" db="EMBL/GenBank/DDBJ databases">
        <title>Pervasive Adenine N6-methylation of Active Genes in Fungi.</title>
        <authorList>
            <consortium name="DOE Joint Genome Institute"/>
            <person name="Mondo S.J."/>
            <person name="Dannebaum R.O."/>
            <person name="Kuo R.C."/>
            <person name="Labutti K."/>
            <person name="Haridas S."/>
            <person name="Kuo A."/>
            <person name="Salamov A."/>
            <person name="Ahrendt S.R."/>
            <person name="Lipzen A."/>
            <person name="Sullivan W."/>
            <person name="Andreopoulos W.B."/>
            <person name="Clum A."/>
            <person name="Lindquist E."/>
            <person name="Daum C."/>
            <person name="Ramamoorthy G.K."/>
            <person name="Gryganskyi A."/>
            <person name="Culley D."/>
            <person name="Magnuson J.K."/>
            <person name="James T.Y."/>
            <person name="O'Malley M.A."/>
            <person name="Stajich J.E."/>
            <person name="Spatafora J.W."/>
            <person name="Visel A."/>
            <person name="Grigoriev I.V."/>
        </authorList>
    </citation>
    <scope>NUCLEOTIDE SEQUENCE [LARGE SCALE GENOMIC DNA]</scope>
    <source>
        <strain evidence="1 2">S4</strain>
    </source>
</reference>
<organism evidence="1 2">
    <name type="scientific">Anaeromyces robustus</name>
    <dbReference type="NCBI Taxonomy" id="1754192"/>
    <lineage>
        <taxon>Eukaryota</taxon>
        <taxon>Fungi</taxon>
        <taxon>Fungi incertae sedis</taxon>
        <taxon>Chytridiomycota</taxon>
        <taxon>Chytridiomycota incertae sedis</taxon>
        <taxon>Neocallimastigomycetes</taxon>
        <taxon>Neocallimastigales</taxon>
        <taxon>Neocallimastigaceae</taxon>
        <taxon>Anaeromyces</taxon>
    </lineage>
</organism>
<sequence length="59" mass="6696">MEKKNVIYSKDESRVVSIVSCNNGIDSKEANAKYMKSQGLLNDMKGFDKKKKKKIIKAD</sequence>